<protein>
    <submittedName>
        <fullName evidence="1">Uncharacterized protein</fullName>
    </submittedName>
</protein>
<dbReference type="EMBL" id="KN817540">
    <property type="protein sequence ID" value="KJA23882.1"/>
    <property type="molecule type" value="Genomic_DNA"/>
</dbReference>
<evidence type="ECO:0000313" key="2">
    <source>
        <dbReference type="Proteomes" id="UP000054270"/>
    </source>
</evidence>
<dbReference type="AlphaFoldDB" id="A0A0D2L9I3"/>
<accession>A0A0D2L9I3</accession>
<sequence>MSLSNSREHPALPPALQRAALDTVKSTNATTLTPLPRYGEGISPVSLFRDSQSHVQSTSLTRQDILPTSCNYEARFGDELSYQRGFFCAPFPQYSPISDNPYSPFPPGIYAGSLLDLRHHHVKYPLQQQEWKHDAGLQGVFSTLPSVIIFTANRPRVRGPWMDARSLSTKIACMTRHTCSTLAVPRSNRRIK</sequence>
<keyword evidence="2" id="KW-1185">Reference proteome</keyword>
<dbReference type="Proteomes" id="UP000054270">
    <property type="component" value="Unassembled WGS sequence"/>
</dbReference>
<reference evidence="2" key="1">
    <citation type="submission" date="2014-04" db="EMBL/GenBank/DDBJ databases">
        <title>Evolutionary Origins and Diversification of the Mycorrhizal Mutualists.</title>
        <authorList>
            <consortium name="DOE Joint Genome Institute"/>
            <consortium name="Mycorrhizal Genomics Consortium"/>
            <person name="Kohler A."/>
            <person name="Kuo A."/>
            <person name="Nagy L.G."/>
            <person name="Floudas D."/>
            <person name="Copeland A."/>
            <person name="Barry K.W."/>
            <person name="Cichocki N."/>
            <person name="Veneault-Fourrey C."/>
            <person name="LaButti K."/>
            <person name="Lindquist E.A."/>
            <person name="Lipzen A."/>
            <person name="Lundell T."/>
            <person name="Morin E."/>
            <person name="Murat C."/>
            <person name="Riley R."/>
            <person name="Ohm R."/>
            <person name="Sun H."/>
            <person name="Tunlid A."/>
            <person name="Henrissat B."/>
            <person name="Grigoriev I.V."/>
            <person name="Hibbett D.S."/>
            <person name="Martin F."/>
        </authorList>
    </citation>
    <scope>NUCLEOTIDE SEQUENCE [LARGE SCALE GENOMIC DNA]</scope>
    <source>
        <strain evidence="2">FD-334 SS-4</strain>
    </source>
</reference>
<proteinExistence type="predicted"/>
<organism evidence="1 2">
    <name type="scientific">Hypholoma sublateritium (strain FD-334 SS-4)</name>
    <dbReference type="NCBI Taxonomy" id="945553"/>
    <lineage>
        <taxon>Eukaryota</taxon>
        <taxon>Fungi</taxon>
        <taxon>Dikarya</taxon>
        <taxon>Basidiomycota</taxon>
        <taxon>Agaricomycotina</taxon>
        <taxon>Agaricomycetes</taxon>
        <taxon>Agaricomycetidae</taxon>
        <taxon>Agaricales</taxon>
        <taxon>Agaricineae</taxon>
        <taxon>Strophariaceae</taxon>
        <taxon>Hypholoma</taxon>
    </lineage>
</organism>
<gene>
    <name evidence="1" type="ORF">HYPSUDRAFT_561437</name>
</gene>
<evidence type="ECO:0000313" key="1">
    <source>
        <dbReference type="EMBL" id="KJA23882.1"/>
    </source>
</evidence>
<name>A0A0D2L9I3_HYPSF</name>